<dbReference type="Proteomes" id="UP000824145">
    <property type="component" value="Unassembled WGS sequence"/>
</dbReference>
<accession>A0A9D1SJN5</accession>
<dbReference type="EMBL" id="DVNJ01000003">
    <property type="protein sequence ID" value="HIU62375.1"/>
    <property type="molecule type" value="Genomic_DNA"/>
</dbReference>
<dbReference type="Pfam" id="PF14903">
    <property type="entry name" value="WG_beta_rep"/>
    <property type="match status" value="1"/>
</dbReference>
<feature type="chain" id="PRO_5038395400" evidence="1">
    <location>
        <begin position="24"/>
        <end position="470"/>
    </location>
</feature>
<name>A0A9D1SJN5_9FIRM</name>
<dbReference type="PROSITE" id="PS51257">
    <property type="entry name" value="PROKAR_LIPOPROTEIN"/>
    <property type="match status" value="1"/>
</dbReference>
<reference evidence="2" key="2">
    <citation type="journal article" date="2021" name="PeerJ">
        <title>Extensive microbial diversity within the chicken gut microbiome revealed by metagenomics and culture.</title>
        <authorList>
            <person name="Gilroy R."/>
            <person name="Ravi A."/>
            <person name="Getino M."/>
            <person name="Pursley I."/>
            <person name="Horton D.L."/>
            <person name="Alikhan N.F."/>
            <person name="Baker D."/>
            <person name="Gharbi K."/>
            <person name="Hall N."/>
            <person name="Watson M."/>
            <person name="Adriaenssens E.M."/>
            <person name="Foster-Nyarko E."/>
            <person name="Jarju S."/>
            <person name="Secka A."/>
            <person name="Antonio M."/>
            <person name="Oren A."/>
            <person name="Chaudhuri R.R."/>
            <person name="La Ragione R."/>
            <person name="Hildebrand F."/>
            <person name="Pallen M.J."/>
        </authorList>
    </citation>
    <scope>NUCLEOTIDE SEQUENCE</scope>
    <source>
        <strain evidence="2">9366</strain>
    </source>
</reference>
<feature type="signal peptide" evidence="1">
    <location>
        <begin position="1"/>
        <end position="23"/>
    </location>
</feature>
<evidence type="ECO:0000313" key="3">
    <source>
        <dbReference type="Proteomes" id="UP000824145"/>
    </source>
</evidence>
<evidence type="ECO:0000313" key="2">
    <source>
        <dbReference type="EMBL" id="HIU62375.1"/>
    </source>
</evidence>
<organism evidence="2 3">
    <name type="scientific">Candidatus Caccalectryoclostridium excrementigallinarum</name>
    <dbReference type="NCBI Taxonomy" id="2840710"/>
    <lineage>
        <taxon>Bacteria</taxon>
        <taxon>Bacillati</taxon>
        <taxon>Bacillota</taxon>
        <taxon>Clostridia</taxon>
        <taxon>Christensenellales</taxon>
        <taxon>Christensenellaceae</taxon>
        <taxon>Christensenellaceae incertae sedis</taxon>
        <taxon>Candidatus Caccalectryoclostridium</taxon>
    </lineage>
</organism>
<reference evidence="2" key="1">
    <citation type="submission" date="2020-10" db="EMBL/GenBank/DDBJ databases">
        <authorList>
            <person name="Gilroy R."/>
        </authorList>
    </citation>
    <scope>NUCLEOTIDE SEQUENCE</scope>
    <source>
        <strain evidence="2">9366</strain>
    </source>
</reference>
<protein>
    <submittedName>
        <fullName evidence="2">WG repeat-containing protein</fullName>
    </submittedName>
</protein>
<dbReference type="InterPro" id="IPR032774">
    <property type="entry name" value="WG_beta_rep"/>
</dbReference>
<proteinExistence type="predicted"/>
<sequence length="470" mass="50111">MKKRLLTALVLVLVASALVLAFAGCDETPEGVFSEGVVAAENENGMWGYVNESGEEVIAFEFSNASPFKNGVALVKRMTGSFLIDSGGAEIGGPYASAQRVADGDFYILEDRENSLKGVYDSKSKSMMCDFVYSRISFDEETGVFSFTDETRTGGFRQYALADGTVTIARMNEEDIAGAAGKWLFVESTDQAGEIIYKALDMTSGAENETVFEEFSETGGGFVLADNTYGEGGEIVSSKLWYATQSWLFGPFEKEVSLLSMSNDGSMLLMWRESADGDGQIKPIYELYGKDGAVIYTGEEMPAAKGEFYYTEAYASGKLTFEIYAGGAKTTLEVGDLPAGTTSAQTSEIEYFAEENAVCLTIDCLVTTGAGEQTQVKSESVERLIVAGNICEIPSGYELLDVQSGKLVLRGETGRVGVFNADGTAVTACLYSGVQVADGGYIVVRAGNAYGLLAPDGSSVLGFVYGGINV</sequence>
<dbReference type="AlphaFoldDB" id="A0A9D1SJN5"/>
<keyword evidence="1" id="KW-0732">Signal</keyword>
<gene>
    <name evidence="2" type="ORF">IAB07_01215</name>
</gene>
<evidence type="ECO:0000256" key="1">
    <source>
        <dbReference type="SAM" id="SignalP"/>
    </source>
</evidence>
<comment type="caution">
    <text evidence="2">The sequence shown here is derived from an EMBL/GenBank/DDBJ whole genome shotgun (WGS) entry which is preliminary data.</text>
</comment>